<dbReference type="Pfam" id="PF11937">
    <property type="entry name" value="DUF3455"/>
    <property type="match status" value="1"/>
</dbReference>
<evidence type="ECO:0008006" key="3">
    <source>
        <dbReference type="Google" id="ProtNLM"/>
    </source>
</evidence>
<dbReference type="InterPro" id="IPR021851">
    <property type="entry name" value="DUF3455"/>
</dbReference>
<proteinExistence type="predicted"/>
<protein>
    <recommendedName>
        <fullName evidence="3">DUF3455 domain-containing protein</fullName>
    </recommendedName>
</protein>
<organism evidence="1 2">
    <name type="scientific">Usitatibacter rugosus</name>
    <dbReference type="NCBI Taxonomy" id="2732067"/>
    <lineage>
        <taxon>Bacteria</taxon>
        <taxon>Pseudomonadati</taxon>
        <taxon>Pseudomonadota</taxon>
        <taxon>Betaproteobacteria</taxon>
        <taxon>Nitrosomonadales</taxon>
        <taxon>Usitatibacteraceae</taxon>
        <taxon>Usitatibacter</taxon>
    </lineage>
</organism>
<dbReference type="Proteomes" id="UP000501534">
    <property type="component" value="Chromosome"/>
</dbReference>
<evidence type="ECO:0000313" key="1">
    <source>
        <dbReference type="EMBL" id="QJR10023.1"/>
    </source>
</evidence>
<name>A0A6M4GUL4_9PROT</name>
<gene>
    <name evidence="1" type="ORF">DSM104443_01074</name>
</gene>
<evidence type="ECO:0000313" key="2">
    <source>
        <dbReference type="Proteomes" id="UP000501534"/>
    </source>
</evidence>
<dbReference type="KEGG" id="uru:DSM104443_01074"/>
<dbReference type="PANTHER" id="PTHR35567">
    <property type="entry name" value="MALATE DEHYDROGENASE (AFU_ORTHOLOGUE AFUA_2G13800)"/>
    <property type="match status" value="1"/>
</dbReference>
<dbReference type="AlphaFoldDB" id="A0A6M4GUL4"/>
<reference evidence="1 2" key="1">
    <citation type="submission" date="2020-04" db="EMBL/GenBank/DDBJ databases">
        <title>Usitatibacter rugosus gen. nov., sp. nov. and Usitatibacter palustris sp. nov., novel members of Usitatibacteraceae fam. nov. within the order Nitrosomonadales isolated from soil.</title>
        <authorList>
            <person name="Huber K.J."/>
            <person name="Neumann-Schaal M."/>
            <person name="Geppert A."/>
            <person name="Luckner M."/>
            <person name="Wanner G."/>
            <person name="Overmann J."/>
        </authorList>
    </citation>
    <scope>NUCLEOTIDE SEQUENCE [LARGE SCALE GENOMIC DNA]</scope>
    <source>
        <strain evidence="1 2">0125_3</strain>
    </source>
</reference>
<sequence length="175" mass="18159">MKAIHFAVPTLVMAACASQPVDSSIPATLVPADGKVVERIAARGVQIYECKANATGGQGWAFVAPEAELFDAQGRTVGKHYAGPHWEAPDGSKIVGTVKSRSDAPDASAIPWLLLDAKSVGSDGRFSKVTSVQRINTVGGLAPATQPCDAKSLGAKSRVSYTADYVLLSKGTAAY</sequence>
<dbReference type="EMBL" id="CP053069">
    <property type="protein sequence ID" value="QJR10023.1"/>
    <property type="molecule type" value="Genomic_DNA"/>
</dbReference>
<accession>A0A6M4GUL4</accession>
<dbReference type="PANTHER" id="PTHR35567:SF1">
    <property type="entry name" value="CONSERVED FUNGAL PROTEIN (AFU_ORTHOLOGUE AFUA_1G14230)"/>
    <property type="match status" value="1"/>
</dbReference>
<dbReference type="RefSeq" id="WP_171090219.1">
    <property type="nucleotide sequence ID" value="NZ_CP053069.1"/>
</dbReference>
<dbReference type="PROSITE" id="PS51257">
    <property type="entry name" value="PROKAR_LIPOPROTEIN"/>
    <property type="match status" value="1"/>
</dbReference>
<keyword evidence="2" id="KW-1185">Reference proteome</keyword>